<dbReference type="InterPro" id="IPR003018">
    <property type="entry name" value="GAF"/>
</dbReference>
<dbReference type="Gene3D" id="3.30.450.40">
    <property type="match status" value="1"/>
</dbReference>
<dbReference type="OrthoDB" id="3928741at2"/>
<dbReference type="Proteomes" id="UP000268084">
    <property type="component" value="Chromosome"/>
</dbReference>
<dbReference type="InterPro" id="IPR029016">
    <property type="entry name" value="GAF-like_dom_sf"/>
</dbReference>
<reference evidence="3 4" key="2">
    <citation type="submission" date="2018-12" db="EMBL/GenBank/DDBJ databases">
        <title>Nakamurella antarcticus sp. nov., isolated from Antarctica South Shetland Islands soil.</title>
        <authorList>
            <person name="Peng F."/>
        </authorList>
    </citation>
    <scope>NUCLEOTIDE SEQUENCE [LARGE SCALE GENOMIC DNA]</scope>
    <source>
        <strain evidence="3 4">S14-144</strain>
    </source>
</reference>
<evidence type="ECO:0000313" key="3">
    <source>
        <dbReference type="EMBL" id="AZI58324.1"/>
    </source>
</evidence>
<evidence type="ECO:0000259" key="2">
    <source>
        <dbReference type="Pfam" id="PF01590"/>
    </source>
</evidence>
<dbReference type="KEGG" id="nak:EH165_09415"/>
<name>A0A3G8ZV19_9ACTN</name>
<protein>
    <submittedName>
        <fullName evidence="3">Transcriptional regulator</fullName>
    </submittedName>
</protein>
<dbReference type="RefSeq" id="WP_124799233.1">
    <property type="nucleotide sequence ID" value="NZ_CP034170.1"/>
</dbReference>
<gene>
    <name evidence="3" type="ORF">EH165_09415</name>
</gene>
<sequence length="447" mass="48484">MSIPHLSRAGANRKFALPRGENPRQRRGSLAKAHEDFLSSGSLNTSLRHIVAESWKLSRDSGVDPDRVLPPVELTDEELEAYRAAHPLAAVMPLIRRLLVEEAEGTDAIVAVADSSARLLWVEGDSRLVRQAEKMHWMPGARWDEASAGTNAPATAIRLDRPVQFFSREHFAANVAAWSCAAAPIHDPLTGQLLGVLDVTGKDEVAAPAVLDLIRAAVAAVESELRYNAMMAPTSGSGRFTPLTIAPVTPMSQVSELRVLGVNRAVLSSAGVTSRLSLRHSELLLVVASREQGYTADQLAISLHERDVPAVTVRAEMSRLRALLPALSLQGRPYRLTAPLSTDVGKVRNALSEGDVRGAVALYRGPVLPESEAPAVRQLRADVQRDLREAVLAATDFDLVYDFARTDFGREDLLLWQRARALAPESATPGIVDRIAALERDFADLKG</sequence>
<feature type="region of interest" description="Disordered" evidence="1">
    <location>
        <begin position="1"/>
        <end position="27"/>
    </location>
</feature>
<feature type="domain" description="GAF" evidence="2">
    <location>
        <begin position="137"/>
        <end position="222"/>
    </location>
</feature>
<dbReference type="AlphaFoldDB" id="A0A3G8ZV19"/>
<accession>A0A3G8ZV19</accession>
<evidence type="ECO:0000256" key="1">
    <source>
        <dbReference type="SAM" id="MobiDB-lite"/>
    </source>
</evidence>
<reference evidence="3 4" key="1">
    <citation type="submission" date="2018-11" db="EMBL/GenBank/DDBJ databases">
        <authorList>
            <person name="Da X."/>
        </authorList>
    </citation>
    <scope>NUCLEOTIDE SEQUENCE [LARGE SCALE GENOMIC DNA]</scope>
    <source>
        <strain evidence="3 4">S14-144</strain>
    </source>
</reference>
<dbReference type="EMBL" id="CP034170">
    <property type="protein sequence ID" value="AZI58324.1"/>
    <property type="molecule type" value="Genomic_DNA"/>
</dbReference>
<proteinExistence type="predicted"/>
<organism evidence="3 4">
    <name type="scientific">Nakamurella antarctica</name>
    <dbReference type="NCBI Taxonomy" id="1902245"/>
    <lineage>
        <taxon>Bacteria</taxon>
        <taxon>Bacillati</taxon>
        <taxon>Actinomycetota</taxon>
        <taxon>Actinomycetes</taxon>
        <taxon>Nakamurellales</taxon>
        <taxon>Nakamurellaceae</taxon>
        <taxon>Nakamurella</taxon>
    </lineage>
</organism>
<keyword evidence="4" id="KW-1185">Reference proteome</keyword>
<evidence type="ECO:0000313" key="4">
    <source>
        <dbReference type="Proteomes" id="UP000268084"/>
    </source>
</evidence>
<dbReference type="Pfam" id="PF01590">
    <property type="entry name" value="GAF"/>
    <property type="match status" value="1"/>
</dbReference>